<dbReference type="AlphaFoldDB" id="A0A6A6U7H8"/>
<dbReference type="GO" id="GO:0005634">
    <property type="term" value="C:nucleus"/>
    <property type="evidence" value="ECO:0007669"/>
    <property type="project" value="TreeGrafter"/>
</dbReference>
<dbReference type="SMART" id="SM00898">
    <property type="entry name" value="Fapy_DNA_glyco"/>
    <property type="match status" value="1"/>
</dbReference>
<feature type="domain" description="Formamidopyrimidine-DNA glycosylase catalytic" evidence="11">
    <location>
        <begin position="2"/>
        <end position="131"/>
    </location>
</feature>
<evidence type="ECO:0000256" key="6">
    <source>
        <dbReference type="ARBA" id="ARBA00023204"/>
    </source>
</evidence>
<dbReference type="GO" id="GO:0008270">
    <property type="term" value="F:zinc ion binding"/>
    <property type="evidence" value="ECO:0007669"/>
    <property type="project" value="InterPro"/>
</dbReference>
<dbReference type="PROSITE" id="PS51068">
    <property type="entry name" value="FPG_CAT"/>
    <property type="match status" value="1"/>
</dbReference>
<evidence type="ECO:0000256" key="1">
    <source>
        <dbReference type="ARBA" id="ARBA00001668"/>
    </source>
</evidence>
<dbReference type="GO" id="GO:0006284">
    <property type="term" value="P:base-excision repair"/>
    <property type="evidence" value="ECO:0007669"/>
    <property type="project" value="InterPro"/>
</dbReference>
<feature type="compositionally biased region" description="Basic residues" evidence="10">
    <location>
        <begin position="313"/>
        <end position="323"/>
    </location>
</feature>
<dbReference type="CDD" id="cd08972">
    <property type="entry name" value="PF_Nei_N"/>
    <property type="match status" value="1"/>
</dbReference>
<feature type="compositionally biased region" description="Basic and acidic residues" evidence="10">
    <location>
        <begin position="406"/>
        <end position="425"/>
    </location>
</feature>
<organism evidence="12 13">
    <name type="scientific">Microthyrium microscopicum</name>
    <dbReference type="NCBI Taxonomy" id="703497"/>
    <lineage>
        <taxon>Eukaryota</taxon>
        <taxon>Fungi</taxon>
        <taxon>Dikarya</taxon>
        <taxon>Ascomycota</taxon>
        <taxon>Pezizomycotina</taxon>
        <taxon>Dothideomycetes</taxon>
        <taxon>Dothideomycetes incertae sedis</taxon>
        <taxon>Microthyriales</taxon>
        <taxon>Microthyriaceae</taxon>
        <taxon>Microthyrium</taxon>
    </lineage>
</organism>
<keyword evidence="9" id="KW-0326">Glycosidase</keyword>
<gene>
    <name evidence="12" type="ORF">BT63DRAFT_457403</name>
</gene>
<keyword evidence="5" id="KW-0238">DNA-binding</keyword>
<dbReference type="EMBL" id="MU004237">
    <property type="protein sequence ID" value="KAF2668102.1"/>
    <property type="molecule type" value="Genomic_DNA"/>
</dbReference>
<dbReference type="InterPro" id="IPR012319">
    <property type="entry name" value="FPG_cat"/>
</dbReference>
<evidence type="ECO:0000256" key="3">
    <source>
        <dbReference type="ARBA" id="ARBA00022763"/>
    </source>
</evidence>
<dbReference type="GO" id="GO:0016829">
    <property type="term" value="F:lyase activity"/>
    <property type="evidence" value="ECO:0007669"/>
    <property type="project" value="UniProtKB-KW"/>
</dbReference>
<dbReference type="Gene3D" id="3.20.190.10">
    <property type="entry name" value="MutM-like, N-terminal"/>
    <property type="match status" value="1"/>
</dbReference>
<dbReference type="PANTHER" id="PTHR22993:SF9">
    <property type="entry name" value="FORMAMIDOPYRIMIDINE-DNA GLYCOSYLASE"/>
    <property type="match status" value="1"/>
</dbReference>
<feature type="compositionally biased region" description="Basic and acidic residues" evidence="10">
    <location>
        <begin position="348"/>
        <end position="357"/>
    </location>
</feature>
<dbReference type="Pfam" id="PF06831">
    <property type="entry name" value="H2TH"/>
    <property type="match status" value="1"/>
</dbReference>
<dbReference type="SMART" id="SM01232">
    <property type="entry name" value="H2TH"/>
    <property type="match status" value="1"/>
</dbReference>
<accession>A0A6A6U7H8</accession>
<feature type="region of interest" description="Disordered" evidence="10">
    <location>
        <begin position="302"/>
        <end position="432"/>
    </location>
</feature>
<evidence type="ECO:0000313" key="13">
    <source>
        <dbReference type="Proteomes" id="UP000799302"/>
    </source>
</evidence>
<evidence type="ECO:0000256" key="4">
    <source>
        <dbReference type="ARBA" id="ARBA00022801"/>
    </source>
</evidence>
<dbReference type="Pfam" id="PF01149">
    <property type="entry name" value="Fapy_DNA_glyco"/>
    <property type="match status" value="1"/>
</dbReference>
<dbReference type="Proteomes" id="UP000799302">
    <property type="component" value="Unassembled WGS sequence"/>
</dbReference>
<reference evidence="12" key="1">
    <citation type="journal article" date="2020" name="Stud. Mycol.">
        <title>101 Dothideomycetes genomes: a test case for predicting lifestyles and emergence of pathogens.</title>
        <authorList>
            <person name="Haridas S."/>
            <person name="Albert R."/>
            <person name="Binder M."/>
            <person name="Bloem J."/>
            <person name="Labutti K."/>
            <person name="Salamov A."/>
            <person name="Andreopoulos B."/>
            <person name="Baker S."/>
            <person name="Barry K."/>
            <person name="Bills G."/>
            <person name="Bluhm B."/>
            <person name="Cannon C."/>
            <person name="Castanera R."/>
            <person name="Culley D."/>
            <person name="Daum C."/>
            <person name="Ezra D."/>
            <person name="Gonzalez J."/>
            <person name="Henrissat B."/>
            <person name="Kuo A."/>
            <person name="Liang C."/>
            <person name="Lipzen A."/>
            <person name="Lutzoni F."/>
            <person name="Magnuson J."/>
            <person name="Mondo S."/>
            <person name="Nolan M."/>
            <person name="Ohm R."/>
            <person name="Pangilinan J."/>
            <person name="Park H.-J."/>
            <person name="Ramirez L."/>
            <person name="Alfaro M."/>
            <person name="Sun H."/>
            <person name="Tritt A."/>
            <person name="Yoshinaga Y."/>
            <person name="Zwiers L.-H."/>
            <person name="Turgeon B."/>
            <person name="Goodwin S."/>
            <person name="Spatafora J."/>
            <person name="Crous P."/>
            <person name="Grigoriev I."/>
        </authorList>
    </citation>
    <scope>NUCLEOTIDE SEQUENCE</scope>
    <source>
        <strain evidence="12">CBS 115976</strain>
    </source>
</reference>
<dbReference type="FunFam" id="1.10.8.50:FF:000009">
    <property type="entry name" value="Formamidopyrimidine-DNA glycosylase"/>
    <property type="match status" value="1"/>
</dbReference>
<evidence type="ECO:0000256" key="8">
    <source>
        <dbReference type="ARBA" id="ARBA00023268"/>
    </source>
</evidence>
<protein>
    <recommendedName>
        <fullName evidence="11">Formamidopyrimidine-DNA glycosylase catalytic domain-containing protein</fullName>
    </recommendedName>
</protein>
<evidence type="ECO:0000313" key="12">
    <source>
        <dbReference type="EMBL" id="KAF2668102.1"/>
    </source>
</evidence>
<keyword evidence="3" id="KW-0227">DNA damage</keyword>
<evidence type="ECO:0000259" key="11">
    <source>
        <dbReference type="PROSITE" id="PS51068"/>
    </source>
</evidence>
<dbReference type="InterPro" id="IPR035937">
    <property type="entry name" value="FPG_N"/>
</dbReference>
<keyword evidence="4" id="KW-0378">Hydrolase</keyword>
<evidence type="ECO:0000256" key="7">
    <source>
        <dbReference type="ARBA" id="ARBA00023239"/>
    </source>
</evidence>
<comment type="similarity">
    <text evidence="2">Belongs to the FPG family.</text>
</comment>
<dbReference type="InterPro" id="IPR010979">
    <property type="entry name" value="Ribosomal_uS13-like_H2TH"/>
</dbReference>
<keyword evidence="6" id="KW-0234">DNA repair</keyword>
<dbReference type="GO" id="GO:0003684">
    <property type="term" value="F:damaged DNA binding"/>
    <property type="evidence" value="ECO:0007669"/>
    <property type="project" value="InterPro"/>
</dbReference>
<sequence>MPEIGEVHRLVHFLRRHVINRKIVKIHTQEDTIVYGKVGCSASQFQSSLVNKTVVDVKQQGKYFWLVMGSPPHPLMHLGMTGWIVFSNDDTAYYRPKTEETVWPPKFWKFRLVMEGKPECEVAFVDPRRLGRIRLVDVAADKMRLTAPLSENGPDPVVDKDVFTKEWFREKIKSKRVPIKALLLDQHNISGIGNWVADEVMYQSRTHPEQYSNTFSDEQADRIHDKIVEVCGIACDTLADSEQFPENWMMRHRWGQGKKNANTLPNGEKMVFIKVGGRTSAVVPSVQKKTGAVAGDITEETITGDEDGATPAKGRKKAAKTKKALKDDDEEEENTKTPVKARKKATKPTKDVGKEDDSAGESEEEQVKPKSRKKAMKASAKAKDEVVNKISASSRSKRKTIGGDGSDIKAKKIKAEKPAPAEGTRRSSRRST</sequence>
<dbReference type="PANTHER" id="PTHR22993">
    <property type="entry name" value="FORMAMIDOPYRIMIDINE-DNA GLYCOSYLASE"/>
    <property type="match status" value="1"/>
</dbReference>
<keyword evidence="8" id="KW-0511">Multifunctional enzyme</keyword>
<evidence type="ECO:0000256" key="10">
    <source>
        <dbReference type="SAM" id="MobiDB-lite"/>
    </source>
</evidence>
<evidence type="ECO:0000256" key="5">
    <source>
        <dbReference type="ARBA" id="ARBA00023125"/>
    </source>
</evidence>
<keyword evidence="13" id="KW-1185">Reference proteome</keyword>
<dbReference type="OrthoDB" id="444592at2759"/>
<evidence type="ECO:0000256" key="9">
    <source>
        <dbReference type="ARBA" id="ARBA00023295"/>
    </source>
</evidence>
<comment type="catalytic activity">
    <reaction evidence="1">
        <text>Hydrolysis of DNA containing ring-opened 7-methylguanine residues, releasing 2,6-diamino-4-hydroxy-5-(N-methyl)formamidopyrimidine.</text>
        <dbReference type="EC" id="3.2.2.23"/>
    </reaction>
</comment>
<dbReference type="InterPro" id="IPR015886">
    <property type="entry name" value="H2TH_FPG"/>
</dbReference>
<name>A0A6A6U7H8_9PEZI</name>
<dbReference type="GO" id="GO:0008534">
    <property type="term" value="F:oxidized purine nucleobase lesion DNA N-glycosylase activity"/>
    <property type="evidence" value="ECO:0007669"/>
    <property type="project" value="UniProtKB-EC"/>
</dbReference>
<dbReference type="SUPFAM" id="SSF46946">
    <property type="entry name" value="S13-like H2TH domain"/>
    <property type="match status" value="1"/>
</dbReference>
<keyword evidence="7" id="KW-0456">Lyase</keyword>
<proteinExistence type="inferred from homology"/>
<dbReference type="GO" id="GO:0003906">
    <property type="term" value="F:DNA-(apurinic or apyrimidinic site) endonuclease activity"/>
    <property type="evidence" value="ECO:0007669"/>
    <property type="project" value="InterPro"/>
</dbReference>
<evidence type="ECO:0000256" key="2">
    <source>
        <dbReference type="ARBA" id="ARBA00009409"/>
    </source>
</evidence>
<dbReference type="Gene3D" id="1.10.8.50">
    <property type="match status" value="1"/>
</dbReference>
<dbReference type="SUPFAM" id="SSF81624">
    <property type="entry name" value="N-terminal domain of MutM-like DNA repair proteins"/>
    <property type="match status" value="1"/>
</dbReference>